<dbReference type="Gene3D" id="3.30.390.110">
    <property type="match status" value="1"/>
</dbReference>
<sequence>MSADLTWQIIRKNHCFLRRQRGIQKHFSVEPFNLRGTNSRRFNGLINKHGIDMKPAKEGPGVTVTLKIPRKAARPAKSKCVVVLRNREKLLRSVKAIAKSQRLGRFHMLAQRRASAIFRSQLPKSKKHVKKIDS</sequence>
<feature type="domain" description="Ribosomal eL28/Mak16" evidence="6">
    <location>
        <begin position="5"/>
        <end position="120"/>
    </location>
</feature>
<dbReference type="PANTHER" id="PTHR10544">
    <property type="entry name" value="60S RIBOSOMAL PROTEIN L28"/>
    <property type="match status" value="1"/>
</dbReference>
<keyword evidence="3" id="KW-0687">Ribonucleoprotein</keyword>
<dbReference type="InterPro" id="IPR002672">
    <property type="entry name" value="Ribosomal_eL28"/>
</dbReference>
<comment type="caution">
    <text evidence="7">The sequence shown here is derived from an EMBL/GenBank/DDBJ whole genome shotgun (WGS) entry which is preliminary data.</text>
</comment>
<dbReference type="Pfam" id="PF01778">
    <property type="entry name" value="Ribosomal_L28e"/>
    <property type="match status" value="1"/>
</dbReference>
<evidence type="ECO:0000313" key="7">
    <source>
        <dbReference type="EMBL" id="KAJ1372595.1"/>
    </source>
</evidence>
<evidence type="ECO:0000256" key="1">
    <source>
        <dbReference type="ARBA" id="ARBA00007926"/>
    </source>
</evidence>
<organism evidence="7 8">
    <name type="scientific">Parelaphostrongylus tenuis</name>
    <name type="common">Meningeal worm</name>
    <dbReference type="NCBI Taxonomy" id="148309"/>
    <lineage>
        <taxon>Eukaryota</taxon>
        <taxon>Metazoa</taxon>
        <taxon>Ecdysozoa</taxon>
        <taxon>Nematoda</taxon>
        <taxon>Chromadorea</taxon>
        <taxon>Rhabditida</taxon>
        <taxon>Rhabditina</taxon>
        <taxon>Rhabditomorpha</taxon>
        <taxon>Strongyloidea</taxon>
        <taxon>Metastrongylidae</taxon>
        <taxon>Parelaphostrongylus</taxon>
    </lineage>
</organism>
<evidence type="ECO:0000313" key="8">
    <source>
        <dbReference type="Proteomes" id="UP001196413"/>
    </source>
</evidence>
<protein>
    <recommendedName>
        <fullName evidence="4">Large ribosomal subunit protein eL28</fullName>
    </recommendedName>
    <alternativeName>
        <fullName evidence="5">60S ribosomal protein L28</fullName>
    </alternativeName>
</protein>
<evidence type="ECO:0000256" key="2">
    <source>
        <dbReference type="ARBA" id="ARBA00022980"/>
    </source>
</evidence>
<evidence type="ECO:0000256" key="3">
    <source>
        <dbReference type="ARBA" id="ARBA00023274"/>
    </source>
</evidence>
<accession>A0AAD5RA96</accession>
<evidence type="ECO:0000259" key="6">
    <source>
        <dbReference type="Pfam" id="PF01778"/>
    </source>
</evidence>
<keyword evidence="8" id="KW-1185">Reference proteome</keyword>
<dbReference type="Proteomes" id="UP001196413">
    <property type="component" value="Unassembled WGS sequence"/>
</dbReference>
<dbReference type="GO" id="GO:0006412">
    <property type="term" value="P:translation"/>
    <property type="evidence" value="ECO:0007669"/>
    <property type="project" value="InterPro"/>
</dbReference>
<dbReference type="GO" id="GO:1990904">
    <property type="term" value="C:ribonucleoprotein complex"/>
    <property type="evidence" value="ECO:0007669"/>
    <property type="project" value="UniProtKB-KW"/>
</dbReference>
<comment type="similarity">
    <text evidence="1">Belongs to the eukaryotic ribosomal protein eL28 family.</text>
</comment>
<gene>
    <name evidence="7" type="primary">RPL-28</name>
    <name evidence="7" type="ORF">KIN20_034786</name>
</gene>
<name>A0AAD5RA96_PARTN</name>
<reference evidence="7" key="1">
    <citation type="submission" date="2021-06" db="EMBL/GenBank/DDBJ databases">
        <title>Parelaphostrongylus tenuis whole genome reference sequence.</title>
        <authorList>
            <person name="Garwood T.J."/>
            <person name="Larsen P.A."/>
            <person name="Fountain-Jones N.M."/>
            <person name="Garbe J.R."/>
            <person name="Macchietto M.G."/>
            <person name="Kania S.A."/>
            <person name="Gerhold R.W."/>
            <person name="Richards J.E."/>
            <person name="Wolf T.M."/>
        </authorList>
    </citation>
    <scope>NUCLEOTIDE SEQUENCE</scope>
    <source>
        <strain evidence="7">MNPRO001-30</strain>
        <tissue evidence="7">Meninges</tissue>
    </source>
</reference>
<proteinExistence type="inferred from homology"/>
<dbReference type="GO" id="GO:0003735">
    <property type="term" value="F:structural constituent of ribosome"/>
    <property type="evidence" value="ECO:0007669"/>
    <property type="project" value="InterPro"/>
</dbReference>
<evidence type="ECO:0000256" key="5">
    <source>
        <dbReference type="ARBA" id="ARBA00035330"/>
    </source>
</evidence>
<keyword evidence="2 7" id="KW-0689">Ribosomal protein</keyword>
<evidence type="ECO:0000256" key="4">
    <source>
        <dbReference type="ARBA" id="ARBA00035223"/>
    </source>
</evidence>
<dbReference type="EMBL" id="JAHQIW010007160">
    <property type="protein sequence ID" value="KAJ1372595.1"/>
    <property type="molecule type" value="Genomic_DNA"/>
</dbReference>
<dbReference type="GO" id="GO:0005840">
    <property type="term" value="C:ribosome"/>
    <property type="evidence" value="ECO:0007669"/>
    <property type="project" value="UniProtKB-KW"/>
</dbReference>
<dbReference type="AlphaFoldDB" id="A0AAD5RA96"/>
<dbReference type="InterPro" id="IPR029004">
    <property type="entry name" value="Ribosomal_eL28/Mak16"/>
</dbReference>